<gene>
    <name evidence="2" type="ORF">CWE21_10900</name>
</gene>
<evidence type="ECO:0000256" key="1">
    <source>
        <dbReference type="SAM" id="Phobius"/>
    </source>
</evidence>
<organism evidence="2 3">
    <name type="scientific">Pseudidiomarina aquimaris</name>
    <dbReference type="NCBI Taxonomy" id="641841"/>
    <lineage>
        <taxon>Bacteria</taxon>
        <taxon>Pseudomonadati</taxon>
        <taxon>Pseudomonadota</taxon>
        <taxon>Gammaproteobacteria</taxon>
        <taxon>Alteromonadales</taxon>
        <taxon>Idiomarinaceae</taxon>
        <taxon>Pseudidiomarina</taxon>
    </lineage>
</organism>
<keyword evidence="1" id="KW-0472">Membrane</keyword>
<dbReference type="EMBL" id="PIPT01000008">
    <property type="protein sequence ID" value="RUO46655.1"/>
    <property type="molecule type" value="Genomic_DNA"/>
</dbReference>
<feature type="transmembrane region" description="Helical" evidence="1">
    <location>
        <begin position="12"/>
        <end position="33"/>
    </location>
</feature>
<evidence type="ECO:0008006" key="4">
    <source>
        <dbReference type="Google" id="ProtNLM"/>
    </source>
</evidence>
<evidence type="ECO:0000313" key="2">
    <source>
        <dbReference type="EMBL" id="RUO46655.1"/>
    </source>
</evidence>
<protein>
    <recommendedName>
        <fullName evidence="4">Type II secretion system protein K</fullName>
    </recommendedName>
</protein>
<evidence type="ECO:0000313" key="3">
    <source>
        <dbReference type="Proteomes" id="UP000286678"/>
    </source>
</evidence>
<comment type="caution">
    <text evidence="2">The sequence shown here is derived from an EMBL/GenBank/DDBJ whole genome shotgun (WGS) entry which is preliminary data.</text>
</comment>
<reference evidence="3" key="1">
    <citation type="journal article" date="2018" name="Front. Microbiol.">
        <title>Genome-Based Analysis Reveals the Taxonomy and Diversity of the Family Idiomarinaceae.</title>
        <authorList>
            <person name="Liu Y."/>
            <person name="Lai Q."/>
            <person name="Shao Z."/>
        </authorList>
    </citation>
    <scope>NUCLEOTIDE SEQUENCE [LARGE SCALE GENOMIC DNA]</scope>
    <source>
        <strain evidence="3">SW15</strain>
    </source>
</reference>
<dbReference type="RefSeq" id="WP_126834474.1">
    <property type="nucleotide sequence ID" value="NZ_PIPT01000008.1"/>
</dbReference>
<dbReference type="Proteomes" id="UP000286678">
    <property type="component" value="Unassembled WGS sequence"/>
</dbReference>
<dbReference type="AlphaFoldDB" id="A0A432XD77"/>
<dbReference type="OrthoDB" id="6236017at2"/>
<accession>A0A432XD77</accession>
<sequence>MHKPTQQPHKQHGMALFQVLLMVAIISVLLIIMSKQTQSTVQQAQLLQDRVERELALSSAAAYVDSLLLSNDWLMSRNDPQSPLHQINFYGQPHRIPLPQRAAYEPLGPSLALQLQNEASLLDLNFRTNDIEPLLLQLGKSPLQARQMVDELRTFLREPEQIYFQNVADLAHLASWTVEDVASIRNLTSVSAPLFNPVWMPNELLPVLLTPEQADTIRALRKSNESSAGLLQDFFGEVDAADTGTFPGIAQRMRLTDERSGLELYREVDYRPRHPSPMRLYAKYFQQE</sequence>
<keyword evidence="1" id="KW-0812">Transmembrane</keyword>
<keyword evidence="3" id="KW-1185">Reference proteome</keyword>
<proteinExistence type="predicted"/>
<name>A0A432XD77_9GAMM</name>
<keyword evidence="1" id="KW-1133">Transmembrane helix</keyword>